<organism evidence="2 3">
    <name type="scientific">Jatrophihabitans telluris</name>
    <dbReference type="NCBI Taxonomy" id="2038343"/>
    <lineage>
        <taxon>Bacteria</taxon>
        <taxon>Bacillati</taxon>
        <taxon>Actinomycetota</taxon>
        <taxon>Actinomycetes</taxon>
        <taxon>Jatrophihabitantales</taxon>
        <taxon>Jatrophihabitantaceae</taxon>
        <taxon>Jatrophihabitans</taxon>
    </lineage>
</organism>
<dbReference type="Gene3D" id="2.60.120.200">
    <property type="match status" value="1"/>
</dbReference>
<dbReference type="CDD" id="cd00413">
    <property type="entry name" value="Glyco_hydrolase_16"/>
    <property type="match status" value="1"/>
</dbReference>
<evidence type="ECO:0000313" key="3">
    <source>
        <dbReference type="Proteomes" id="UP001056336"/>
    </source>
</evidence>
<dbReference type="Pfam" id="PF00722">
    <property type="entry name" value="Glyco_hydro_16"/>
    <property type="match status" value="1"/>
</dbReference>
<sequence length="246" mass="27043">MNGTTASGQAMPVGDLPGWHQVLADNFGTNVGRGSFATSPYTKRYYGYSGFPDTSRNGSYDPSRVMSVNNGVMDWYLHSENGQPYVESIVPKSPATNWGQVYGRFSVRFRSDQVPGYKLAFMLWPDSNKWSEGEVDFPEVGGLTTHDYIYANRYAAGRTNLAGDTAGFRTRIAAAGTGWHTATIEWSPNNLTYYLDGAKLGTSTTKIPSTSMHWVLQAETALHAPKPAANASGHLQVDWLTMYTRS</sequence>
<keyword evidence="2" id="KW-0378">Hydrolase</keyword>
<keyword evidence="3" id="KW-1185">Reference proteome</keyword>
<evidence type="ECO:0000259" key="1">
    <source>
        <dbReference type="PROSITE" id="PS51762"/>
    </source>
</evidence>
<dbReference type="SUPFAM" id="SSF49899">
    <property type="entry name" value="Concanavalin A-like lectins/glucanases"/>
    <property type="match status" value="1"/>
</dbReference>
<dbReference type="PROSITE" id="PS51762">
    <property type="entry name" value="GH16_2"/>
    <property type="match status" value="1"/>
</dbReference>
<reference evidence="2" key="1">
    <citation type="journal article" date="2018" name="Int. J. Syst. Evol. Microbiol.">
        <title>Jatrophihabitans telluris sp. nov., isolated from sediment soil of lava forest wetlands and the emended description of the genus Jatrophihabitans.</title>
        <authorList>
            <person name="Lee K.C."/>
            <person name="Suh M.K."/>
            <person name="Eom M.K."/>
            <person name="Kim K.K."/>
            <person name="Kim J.S."/>
            <person name="Kim D.S."/>
            <person name="Ko S.H."/>
            <person name="Shin Y.K."/>
            <person name="Lee J.S."/>
        </authorList>
    </citation>
    <scope>NUCLEOTIDE SEQUENCE</scope>
    <source>
        <strain evidence="2">N237</strain>
    </source>
</reference>
<reference evidence="2" key="2">
    <citation type="submission" date="2022-05" db="EMBL/GenBank/DDBJ databases">
        <authorList>
            <person name="Kim J.-S."/>
            <person name="Lee K."/>
            <person name="Suh M."/>
            <person name="Eom M."/>
            <person name="Kim J.-S."/>
            <person name="Kim D.-S."/>
            <person name="Ko S.-H."/>
            <person name="Shin Y."/>
            <person name="Lee J.-S."/>
        </authorList>
    </citation>
    <scope>NUCLEOTIDE SEQUENCE</scope>
    <source>
        <strain evidence="2">N237</strain>
    </source>
</reference>
<proteinExistence type="predicted"/>
<dbReference type="InterPro" id="IPR013320">
    <property type="entry name" value="ConA-like_dom_sf"/>
</dbReference>
<dbReference type="GO" id="GO:0016787">
    <property type="term" value="F:hydrolase activity"/>
    <property type="evidence" value="ECO:0007669"/>
    <property type="project" value="UniProtKB-KW"/>
</dbReference>
<protein>
    <submittedName>
        <fullName evidence="2">Glycoside hydrolase family 16 protein</fullName>
    </submittedName>
</protein>
<dbReference type="InterPro" id="IPR000757">
    <property type="entry name" value="Beta-glucanase-like"/>
</dbReference>
<feature type="domain" description="GH16" evidence="1">
    <location>
        <begin position="4"/>
        <end position="246"/>
    </location>
</feature>
<evidence type="ECO:0000313" key="2">
    <source>
        <dbReference type="EMBL" id="UQX87866.1"/>
    </source>
</evidence>
<accession>A0ABY4QW23</accession>
<name>A0ABY4QW23_9ACTN</name>
<dbReference type="EMBL" id="CP097332">
    <property type="protein sequence ID" value="UQX87866.1"/>
    <property type="molecule type" value="Genomic_DNA"/>
</dbReference>
<dbReference type="Proteomes" id="UP001056336">
    <property type="component" value="Chromosome"/>
</dbReference>
<gene>
    <name evidence="2" type="ORF">M6D93_16390</name>
</gene>
<dbReference type="RefSeq" id="WP_249770813.1">
    <property type="nucleotide sequence ID" value="NZ_CP097332.1"/>
</dbReference>